<evidence type="ECO:0000256" key="2">
    <source>
        <dbReference type="PROSITE-ProRule" id="PRU00169"/>
    </source>
</evidence>
<proteinExistence type="predicted"/>
<dbReference type="InterPro" id="IPR050595">
    <property type="entry name" value="Bact_response_regulator"/>
</dbReference>
<keyword evidence="5" id="KW-1185">Reference proteome</keyword>
<dbReference type="AlphaFoldDB" id="A0A8J6YV99"/>
<keyword evidence="1 2" id="KW-0597">Phosphoprotein</keyword>
<dbReference type="InterPro" id="IPR011006">
    <property type="entry name" value="CheY-like_superfamily"/>
</dbReference>
<dbReference type="SUPFAM" id="SSF52172">
    <property type="entry name" value="CheY-like"/>
    <property type="match status" value="1"/>
</dbReference>
<dbReference type="InterPro" id="IPR001789">
    <property type="entry name" value="Sig_transdc_resp-reg_receiver"/>
</dbReference>
<accession>A0A8J6YV99</accession>
<dbReference type="GO" id="GO:0000160">
    <property type="term" value="P:phosphorelay signal transduction system"/>
    <property type="evidence" value="ECO:0007669"/>
    <property type="project" value="InterPro"/>
</dbReference>
<comment type="caution">
    <text evidence="4">The sequence shown here is derived from an EMBL/GenBank/DDBJ whole genome shotgun (WGS) entry which is preliminary data.</text>
</comment>
<protein>
    <submittedName>
        <fullName evidence="4">Response regulator</fullName>
    </submittedName>
</protein>
<dbReference type="EMBL" id="JACVXA010000022">
    <property type="protein sequence ID" value="MBE3638402.1"/>
    <property type="molecule type" value="Genomic_DNA"/>
</dbReference>
<dbReference type="Proteomes" id="UP000609121">
    <property type="component" value="Unassembled WGS sequence"/>
</dbReference>
<dbReference type="PANTHER" id="PTHR44591:SF21">
    <property type="entry name" value="TWO-COMPONENT RESPONSE REGULATOR"/>
    <property type="match status" value="1"/>
</dbReference>
<organism evidence="4 5">
    <name type="scientific">Mangrovicoccus algicola</name>
    <dbReference type="NCBI Taxonomy" id="2771008"/>
    <lineage>
        <taxon>Bacteria</taxon>
        <taxon>Pseudomonadati</taxon>
        <taxon>Pseudomonadota</taxon>
        <taxon>Alphaproteobacteria</taxon>
        <taxon>Rhodobacterales</taxon>
        <taxon>Paracoccaceae</taxon>
        <taxon>Mangrovicoccus</taxon>
    </lineage>
</organism>
<dbReference type="Pfam" id="PF00072">
    <property type="entry name" value="Response_reg"/>
    <property type="match status" value="1"/>
</dbReference>
<reference evidence="4" key="1">
    <citation type="submission" date="2020-09" db="EMBL/GenBank/DDBJ databases">
        <title>A novel bacterium of genus Mangrovicoccus, isolated from South China Sea.</title>
        <authorList>
            <person name="Huang H."/>
            <person name="Mo K."/>
            <person name="Hu Y."/>
        </authorList>
    </citation>
    <scope>NUCLEOTIDE SEQUENCE</scope>
    <source>
        <strain evidence="4">HB182678</strain>
    </source>
</reference>
<dbReference type="PROSITE" id="PS50110">
    <property type="entry name" value="RESPONSE_REGULATORY"/>
    <property type="match status" value="1"/>
</dbReference>
<evidence type="ECO:0000256" key="1">
    <source>
        <dbReference type="ARBA" id="ARBA00022553"/>
    </source>
</evidence>
<name>A0A8J6YV99_9RHOB</name>
<sequence>MTQPAILLVDDEPLLLDMTAMACQGAGHPVHKASSGREALDLLQQRPEIGLLLTDIGLSREMDGFALASAARRLRPGLPVIFFSGYGDQAERPAEFREDGVLGKPVPIAVLRSAVAAHLPPPSG</sequence>
<gene>
    <name evidence="4" type="ORF">ICN82_09335</name>
</gene>
<feature type="domain" description="Response regulatory" evidence="3">
    <location>
        <begin position="5"/>
        <end position="119"/>
    </location>
</feature>
<dbReference type="RefSeq" id="WP_193181973.1">
    <property type="nucleotide sequence ID" value="NZ_JACVXA010000022.1"/>
</dbReference>
<evidence type="ECO:0000313" key="5">
    <source>
        <dbReference type="Proteomes" id="UP000609121"/>
    </source>
</evidence>
<feature type="modified residue" description="4-aspartylphosphate" evidence="2">
    <location>
        <position position="55"/>
    </location>
</feature>
<dbReference type="PANTHER" id="PTHR44591">
    <property type="entry name" value="STRESS RESPONSE REGULATOR PROTEIN 1"/>
    <property type="match status" value="1"/>
</dbReference>
<evidence type="ECO:0000259" key="3">
    <source>
        <dbReference type="PROSITE" id="PS50110"/>
    </source>
</evidence>
<evidence type="ECO:0000313" key="4">
    <source>
        <dbReference type="EMBL" id="MBE3638402.1"/>
    </source>
</evidence>
<dbReference type="SMART" id="SM00448">
    <property type="entry name" value="REC"/>
    <property type="match status" value="1"/>
</dbReference>
<dbReference type="Gene3D" id="3.40.50.2300">
    <property type="match status" value="1"/>
</dbReference>